<gene>
    <name evidence="3" type="ORF">SAMN02583745_02034</name>
</gene>
<sequence>MSFINGFVGKLGLTLLCALLVSCSHKPTYEKNVPLKGSSVKARMNTQNQAGTVSKAGNSTNAFAKLQINPLWVFLHNTALVSLSYSAEIKQAETTALSTKERIDVVKGQRYPQVNVSSSSPRIAVGQSNKDNSIVSTQVNVVTPIFDWGRISAQVEEQKYAFESSNIDLRLKQDEIAYNVLSYAVEIARVRSLIQVTDLYVMRMTELVDMLSQIVEADPGRASELLQAQTKQIQAFTSRDSLNARLTELEIGINRLLGENVYIPGDLAFDVAIFEMINENVLLTNHPSILQANAMYKKAVSAAEALHASRYPQLNLNVTKNTNDLEYEDKDDPWLVGLNVSWAAFEGGSASASERAAIEEARAILYQRETILRDLDNRIKAAENQRDNALFRSKEYNNLVIASREVKQSFFEQWFHLGKKQLIDVLGAESDFYNNEQTFINLQYDAFLAQLRIYSDSGMLLSWLDIQAKNITLN</sequence>
<dbReference type="PANTHER" id="PTHR30203">
    <property type="entry name" value="OUTER MEMBRANE CATION EFFLUX PROTEIN"/>
    <property type="match status" value="1"/>
</dbReference>
<proteinExistence type="inferred from homology"/>
<accession>A0A1I0DKJ5</accession>
<evidence type="ECO:0000256" key="2">
    <source>
        <dbReference type="ARBA" id="ARBA00007613"/>
    </source>
</evidence>
<keyword evidence="4" id="KW-1185">Reference proteome</keyword>
<protein>
    <submittedName>
        <fullName evidence="3">Outer membrane protein, adhesin transport system</fullName>
    </submittedName>
</protein>
<evidence type="ECO:0000313" key="4">
    <source>
        <dbReference type="Proteomes" id="UP000242642"/>
    </source>
</evidence>
<comment type="similarity">
    <text evidence="2">Belongs to the outer membrane factor (OMF) (TC 1.B.17) family.</text>
</comment>
<reference evidence="4" key="1">
    <citation type="submission" date="2016-10" db="EMBL/GenBank/DDBJ databases">
        <authorList>
            <person name="Varghese N."/>
            <person name="Submissions S."/>
        </authorList>
    </citation>
    <scope>NUCLEOTIDE SEQUENCE [LARGE SCALE GENOMIC DNA]</scope>
    <source>
        <strain evidence="4">DSM 18579</strain>
    </source>
</reference>
<dbReference type="STRING" id="1123402.SAMN02583745_02034"/>
<dbReference type="Pfam" id="PF02321">
    <property type="entry name" value="OEP"/>
    <property type="match status" value="2"/>
</dbReference>
<name>A0A1I0DKJ5_9GAMM</name>
<dbReference type="Proteomes" id="UP000242642">
    <property type="component" value="Unassembled WGS sequence"/>
</dbReference>
<organism evidence="3 4">
    <name type="scientific">Thorsellia anophelis DSM 18579</name>
    <dbReference type="NCBI Taxonomy" id="1123402"/>
    <lineage>
        <taxon>Bacteria</taxon>
        <taxon>Pseudomonadati</taxon>
        <taxon>Pseudomonadota</taxon>
        <taxon>Gammaproteobacteria</taxon>
        <taxon>Enterobacterales</taxon>
        <taxon>Thorselliaceae</taxon>
        <taxon>Thorsellia</taxon>
    </lineage>
</organism>
<dbReference type="Gene3D" id="1.20.1600.10">
    <property type="entry name" value="Outer membrane efflux proteins (OEP)"/>
    <property type="match status" value="1"/>
</dbReference>
<evidence type="ECO:0000256" key="1">
    <source>
        <dbReference type="ARBA" id="ARBA00004459"/>
    </source>
</evidence>
<dbReference type="GO" id="GO:0015562">
    <property type="term" value="F:efflux transmembrane transporter activity"/>
    <property type="evidence" value="ECO:0007669"/>
    <property type="project" value="InterPro"/>
</dbReference>
<dbReference type="EMBL" id="FOHV01000017">
    <property type="protein sequence ID" value="SET33024.1"/>
    <property type="molecule type" value="Genomic_DNA"/>
</dbReference>
<dbReference type="InterPro" id="IPR003423">
    <property type="entry name" value="OMP_efflux"/>
</dbReference>
<dbReference type="AlphaFoldDB" id="A0A1I0DKJ5"/>
<comment type="subcellular location">
    <subcellularLocation>
        <location evidence="1">Cell outer membrane</location>
        <topology evidence="1">Lipid-anchor</topology>
    </subcellularLocation>
</comment>
<evidence type="ECO:0000313" key="3">
    <source>
        <dbReference type="EMBL" id="SET33024.1"/>
    </source>
</evidence>
<dbReference type="InterPro" id="IPR010131">
    <property type="entry name" value="MdtP/NodT-like"/>
</dbReference>
<dbReference type="SUPFAM" id="SSF56954">
    <property type="entry name" value="Outer membrane efflux proteins (OEP)"/>
    <property type="match status" value="1"/>
</dbReference>